<evidence type="ECO:0000313" key="3">
    <source>
        <dbReference type="Proteomes" id="UP001260715"/>
    </source>
</evidence>
<dbReference type="EMBL" id="JAVDSJ010000002">
    <property type="protein sequence ID" value="MDR6583882.1"/>
    <property type="molecule type" value="Genomic_DNA"/>
</dbReference>
<evidence type="ECO:0000313" key="2">
    <source>
        <dbReference type="EMBL" id="MDR6583882.1"/>
    </source>
</evidence>
<organism evidence="2 3">
    <name type="scientific">Herbaspirillum frisingense</name>
    <dbReference type="NCBI Taxonomy" id="92645"/>
    <lineage>
        <taxon>Bacteria</taxon>
        <taxon>Pseudomonadati</taxon>
        <taxon>Pseudomonadota</taxon>
        <taxon>Betaproteobacteria</taxon>
        <taxon>Burkholderiales</taxon>
        <taxon>Oxalobacteraceae</taxon>
        <taxon>Herbaspirillum</taxon>
    </lineage>
</organism>
<comment type="caution">
    <text evidence="2">The sequence shown here is derived from an EMBL/GenBank/DDBJ whole genome shotgun (WGS) entry which is preliminary data.</text>
</comment>
<proteinExistence type="predicted"/>
<evidence type="ECO:0000256" key="1">
    <source>
        <dbReference type="SAM" id="MobiDB-lite"/>
    </source>
</evidence>
<sequence length="151" mass="16879">MGCEHFASEAALPRWLPEGPGEAICRRREDINNDDNGAKPCPKMDLDARRRGKKKKRLVSVATRQSPLFRTAAFVSANTASGWRQPGQEGCLLDRNQVARDHGADEQGVREDVGDDVHGELREEKLICCIAIYSLHRDASTFESQYQLSLL</sequence>
<protein>
    <submittedName>
        <fullName evidence="2">Uncharacterized protein</fullName>
    </submittedName>
</protein>
<dbReference type="Proteomes" id="UP001260715">
    <property type="component" value="Unassembled WGS sequence"/>
</dbReference>
<feature type="region of interest" description="Disordered" evidence="1">
    <location>
        <begin position="31"/>
        <end position="57"/>
    </location>
</feature>
<reference evidence="2 3" key="1">
    <citation type="submission" date="2023-07" db="EMBL/GenBank/DDBJ databases">
        <title>Sorghum-associated microbial communities from plants grown in Nebraska, USA.</title>
        <authorList>
            <person name="Schachtman D."/>
        </authorList>
    </citation>
    <scope>NUCLEOTIDE SEQUENCE [LARGE SCALE GENOMIC DNA]</scope>
    <source>
        <strain evidence="2 3">596</strain>
    </source>
</reference>
<gene>
    <name evidence="2" type="ORF">J2W50_002080</name>
</gene>
<keyword evidence="3" id="KW-1185">Reference proteome</keyword>
<dbReference type="RefSeq" id="WP_166758082.1">
    <property type="nucleotide sequence ID" value="NZ_JAVDSJ010000002.1"/>
</dbReference>
<name>A0ABU1PD81_9BURK</name>
<accession>A0ABU1PD81</accession>